<dbReference type="EMBL" id="UOFR01000079">
    <property type="protein sequence ID" value="VAX00835.1"/>
    <property type="molecule type" value="Genomic_DNA"/>
</dbReference>
<dbReference type="SUPFAM" id="SSF81901">
    <property type="entry name" value="HCP-like"/>
    <property type="match status" value="1"/>
</dbReference>
<feature type="compositionally biased region" description="Acidic residues" evidence="1">
    <location>
        <begin position="283"/>
        <end position="293"/>
    </location>
</feature>
<dbReference type="SMART" id="SM00671">
    <property type="entry name" value="SEL1"/>
    <property type="match status" value="3"/>
</dbReference>
<dbReference type="InterPro" id="IPR011990">
    <property type="entry name" value="TPR-like_helical_dom_sf"/>
</dbReference>
<dbReference type="InterPro" id="IPR006597">
    <property type="entry name" value="Sel1-like"/>
</dbReference>
<dbReference type="AlphaFoldDB" id="A0A3B1B3J3"/>
<feature type="region of interest" description="Disordered" evidence="1">
    <location>
        <begin position="277"/>
        <end position="296"/>
    </location>
</feature>
<gene>
    <name evidence="2" type="ORF">MNBD_GAMMA21-2296</name>
</gene>
<dbReference type="Pfam" id="PF08238">
    <property type="entry name" value="Sel1"/>
    <property type="match status" value="3"/>
</dbReference>
<reference evidence="2" key="1">
    <citation type="submission" date="2018-06" db="EMBL/GenBank/DDBJ databases">
        <authorList>
            <person name="Zhirakovskaya E."/>
        </authorList>
    </citation>
    <scope>NUCLEOTIDE SEQUENCE</scope>
</reference>
<evidence type="ECO:0008006" key="3">
    <source>
        <dbReference type="Google" id="ProtNLM"/>
    </source>
</evidence>
<name>A0A3B1B3J3_9ZZZZ</name>
<evidence type="ECO:0000256" key="1">
    <source>
        <dbReference type="SAM" id="MobiDB-lite"/>
    </source>
</evidence>
<organism evidence="2">
    <name type="scientific">hydrothermal vent metagenome</name>
    <dbReference type="NCBI Taxonomy" id="652676"/>
    <lineage>
        <taxon>unclassified sequences</taxon>
        <taxon>metagenomes</taxon>
        <taxon>ecological metagenomes</taxon>
    </lineage>
</organism>
<dbReference type="PANTHER" id="PTHR11102">
    <property type="entry name" value="SEL-1-LIKE PROTEIN"/>
    <property type="match status" value="1"/>
</dbReference>
<evidence type="ECO:0000313" key="2">
    <source>
        <dbReference type="EMBL" id="VAX00835.1"/>
    </source>
</evidence>
<accession>A0A3B1B3J3</accession>
<protein>
    <recommendedName>
        <fullName evidence="3">TETRATRICOPEPTIDE REPEAT FAMILY PROTEIN</fullName>
    </recommendedName>
</protein>
<dbReference type="PANTHER" id="PTHR11102:SF160">
    <property type="entry name" value="ERAD-ASSOCIATED E3 UBIQUITIN-PROTEIN LIGASE COMPONENT HRD3"/>
    <property type="match status" value="1"/>
</dbReference>
<proteinExistence type="predicted"/>
<sequence>MSKPLSRIGHLIFLGSLFIASPSLLIASDDWVQEKRFNEQLSQAGKGDTQAMYEVGRMYERGRGVDEDVSEAMRWYIKSADGGSDLAHARLGMIYFTGQGAAQDYPKARSHLTIAAKNNDPAAQYYLAMMFEQGKAVKRNTAWALALYKKSAAGGYYQARTRIARLKKTAKVKSVRLPSPPATPKSPASKLAKGLVQSILQGDWQRNGEPVGFLPSAGTQCKKNGNKIYKCRSQTMSRKSDDTIITYVTVATLSGFTKKDRFNITYRYNILRLQKEGAQEAKPEEDDDDDGDYSADPAQQQFTLKLGAQRTKHKLNCILKEERTLECIKNRTQKIEFNDRSGS</sequence>
<dbReference type="Gene3D" id="1.25.40.10">
    <property type="entry name" value="Tetratricopeptide repeat domain"/>
    <property type="match status" value="1"/>
</dbReference>
<dbReference type="InterPro" id="IPR050767">
    <property type="entry name" value="Sel1_AlgK"/>
</dbReference>